<organism evidence="3 4">
    <name type="scientific">Oceanipulchritudo coccoides</name>
    <dbReference type="NCBI Taxonomy" id="2706888"/>
    <lineage>
        <taxon>Bacteria</taxon>
        <taxon>Pseudomonadati</taxon>
        <taxon>Verrucomicrobiota</taxon>
        <taxon>Opitutia</taxon>
        <taxon>Puniceicoccales</taxon>
        <taxon>Oceanipulchritudinaceae</taxon>
        <taxon>Oceanipulchritudo</taxon>
    </lineage>
</organism>
<dbReference type="PANTHER" id="PTHR43751:SF3">
    <property type="entry name" value="SULFATASE N-TERMINAL DOMAIN-CONTAINING PROTEIN"/>
    <property type="match status" value="1"/>
</dbReference>
<dbReference type="Gene3D" id="3.40.720.10">
    <property type="entry name" value="Alkaline Phosphatase, subunit A"/>
    <property type="match status" value="1"/>
</dbReference>
<proteinExistence type="predicted"/>
<dbReference type="SUPFAM" id="SSF101478">
    <property type="entry name" value="ADP-ribosylglycohydrolase"/>
    <property type="match status" value="1"/>
</dbReference>
<dbReference type="CDD" id="cd16145">
    <property type="entry name" value="ARS_like"/>
    <property type="match status" value="1"/>
</dbReference>
<dbReference type="InterPro" id="IPR000801">
    <property type="entry name" value="Esterase-like"/>
</dbReference>
<keyword evidence="3" id="KW-0378">Hydrolase</keyword>
<dbReference type="InterPro" id="IPR017850">
    <property type="entry name" value="Alkaline_phosphatase_core_sf"/>
</dbReference>
<dbReference type="RefSeq" id="WP_163963416.1">
    <property type="nucleotide sequence ID" value="NZ_JAAGNX010000002.1"/>
</dbReference>
<sequence length="1152" mass="128502">MKFLLVSLLLLPAPAMAEPNLVVSRSAYAEKLEGFWLGQCIANWTGLVTEMDKIGDAGEYRTGAFYTRDDWGKPDLPSIWSDKPSELSPVIGFVFRGEDEIWGADDDTDIEYMYQHLLDTNEVSILTAEQIRDGWLKHIRKEEENFLWVSNERAFNLMQEGVLPPHTSDPAINAEYAMIDAQLTTEIFGLFAPGRPDVAKRMAHLPIRTTAREDAAWISEFYVTMHALAAFHEKGRPVGEHLAWSASKARKGLPDTSYAAAMYDFVRKQYQSGVPWEEARDELHERYQVRHEDGYDMSHKIGNGCFAGGINFGASLVSLFYGEGDLKETIKIGTLAGWDSDNPTATWGGLIGFLIGKSGVEESFGRTFSDRYNIHRTRQGFPRPVDTFSHMAQRGIGIIDRVVEEEMQGTVDPDGDLWKIPAKPTGMSMQTIVFPAPSVAPREMRFTILLPEGYEDSDKSYPVLYLLHGYGGNHIQWIEFGVEEAAIGHDLIVVMPDAANAEYVNWAVPGDGFKDNWEDYIVQDLISYVDAHYRTHACREGRAIGGLSMGGDGAMTIGLRHPEMFCSIASHSGSHGFKNEIRERLKKDEPALIYERESWISDFDIPGFGTFEERSASGEIVTSLEGLDAIDELKLIQKVPTEQIPDIYICCGTEDDFYERFIAFTKLMRDRKITHTTRVSPGGHDDAYWSTSIHFSLPHQYQIMQSQLAAVAESEEGAPPNIIYILTDDLGYGDLSCYGQEKFQTPHIDKLATEGIKFTQHYSGSTVCAPARCSLMTGLHTGHAQVRGNSPVWPEGQEPMAAGTVTIPSLLKSAGYTTGMFGKWGLGAPGSASDPMVFFDEFYGYNCQRLAHSYYPEYLWHNNEKVPLDGKTHSHDLIMNAALEFIQSNKEKPFFCYLPVTIPHAAMHAPKELHEKYRKLYPQFESKTGKYAKTEVQNPIAAFPAMMEALDNGVGEIMALLEDLGIDDNTLVIFTSDNGPHSEGGHDPGYWDSNGPLRGLKRDLYEGGIRVPFLARWPANIRAGSTSDHVSAFWDMMPTFCELAGIETPTQTDGVSMLPALTGGQQKPHDYLYWEFTERGGSQAIRQGNFKAVRLNVSRDPSAKIELYDLASDPAEANDIASDHPEIVQQMASLFAEARTESGTFKLFKPGQ</sequence>
<keyword evidence="4" id="KW-1185">Reference proteome</keyword>
<dbReference type="Pfam" id="PF00884">
    <property type="entry name" value="Sulfatase"/>
    <property type="match status" value="1"/>
</dbReference>
<dbReference type="Proteomes" id="UP000478417">
    <property type="component" value="Unassembled WGS sequence"/>
</dbReference>
<evidence type="ECO:0000256" key="1">
    <source>
        <dbReference type="SAM" id="SignalP"/>
    </source>
</evidence>
<dbReference type="EMBL" id="JAAGNX010000002">
    <property type="protein sequence ID" value="NDV61953.1"/>
    <property type="molecule type" value="Genomic_DNA"/>
</dbReference>
<feature type="signal peptide" evidence="1">
    <location>
        <begin position="1"/>
        <end position="17"/>
    </location>
</feature>
<protein>
    <submittedName>
        <fullName evidence="3">Sulfatase-like hydrolase/transferase</fullName>
    </submittedName>
</protein>
<evidence type="ECO:0000313" key="4">
    <source>
        <dbReference type="Proteomes" id="UP000478417"/>
    </source>
</evidence>
<dbReference type="InterPro" id="IPR029058">
    <property type="entry name" value="AB_hydrolase_fold"/>
</dbReference>
<reference evidence="3 4" key="1">
    <citation type="submission" date="2020-02" db="EMBL/GenBank/DDBJ databases">
        <title>Albibacoteraceae fam. nov., the first described family within the subdivision 4 Verrucomicrobia.</title>
        <authorList>
            <person name="Xi F."/>
        </authorList>
    </citation>
    <scope>NUCLEOTIDE SEQUENCE [LARGE SCALE GENOMIC DNA]</scope>
    <source>
        <strain evidence="3 4">CK1056</strain>
    </source>
</reference>
<dbReference type="Pfam" id="PF00756">
    <property type="entry name" value="Esterase"/>
    <property type="match status" value="1"/>
</dbReference>
<gene>
    <name evidence="3" type="ORF">G0Q06_05775</name>
</gene>
<dbReference type="SUPFAM" id="SSF53649">
    <property type="entry name" value="Alkaline phosphatase-like"/>
    <property type="match status" value="1"/>
</dbReference>
<dbReference type="InterPro" id="IPR000917">
    <property type="entry name" value="Sulfatase_N"/>
</dbReference>
<accession>A0A6B2LZS6</accession>
<keyword evidence="1" id="KW-0732">Signal</keyword>
<name>A0A6B2LZS6_9BACT</name>
<dbReference type="GO" id="GO:0016787">
    <property type="term" value="F:hydrolase activity"/>
    <property type="evidence" value="ECO:0007669"/>
    <property type="project" value="UniProtKB-KW"/>
</dbReference>
<dbReference type="AlphaFoldDB" id="A0A6B2LZS6"/>
<feature type="domain" description="Sulfatase N-terminal" evidence="2">
    <location>
        <begin position="720"/>
        <end position="1046"/>
    </location>
</feature>
<dbReference type="Gene3D" id="1.10.4080.10">
    <property type="entry name" value="ADP-ribosylation/Crystallin J1"/>
    <property type="match status" value="1"/>
</dbReference>
<dbReference type="PANTHER" id="PTHR43751">
    <property type="entry name" value="SULFATASE"/>
    <property type="match status" value="1"/>
</dbReference>
<dbReference type="SUPFAM" id="SSF53474">
    <property type="entry name" value="alpha/beta-Hydrolases"/>
    <property type="match status" value="1"/>
</dbReference>
<dbReference type="Gene3D" id="3.30.1120.10">
    <property type="match status" value="1"/>
</dbReference>
<keyword evidence="3" id="KW-0808">Transferase</keyword>
<dbReference type="GO" id="GO:0016740">
    <property type="term" value="F:transferase activity"/>
    <property type="evidence" value="ECO:0007669"/>
    <property type="project" value="UniProtKB-KW"/>
</dbReference>
<dbReference type="Gene3D" id="3.40.50.1820">
    <property type="entry name" value="alpha/beta hydrolase"/>
    <property type="match status" value="1"/>
</dbReference>
<dbReference type="InterPro" id="IPR005502">
    <property type="entry name" value="Ribosyl_crysJ1"/>
</dbReference>
<evidence type="ECO:0000259" key="2">
    <source>
        <dbReference type="Pfam" id="PF00884"/>
    </source>
</evidence>
<dbReference type="InterPro" id="IPR052701">
    <property type="entry name" value="GAG_Ulvan_Degrading_Sulfatases"/>
</dbReference>
<dbReference type="InterPro" id="IPR036705">
    <property type="entry name" value="Ribosyl_crysJ1_sf"/>
</dbReference>
<dbReference type="Pfam" id="PF03747">
    <property type="entry name" value="ADP_ribosyl_GH"/>
    <property type="match status" value="1"/>
</dbReference>
<evidence type="ECO:0000313" key="3">
    <source>
        <dbReference type="EMBL" id="NDV61953.1"/>
    </source>
</evidence>
<feature type="chain" id="PRO_5025418336" evidence="1">
    <location>
        <begin position="18"/>
        <end position="1152"/>
    </location>
</feature>
<comment type="caution">
    <text evidence="3">The sequence shown here is derived from an EMBL/GenBank/DDBJ whole genome shotgun (WGS) entry which is preliminary data.</text>
</comment>